<dbReference type="RefSeq" id="XP_056512198.1">
    <property type="nucleotide sequence ID" value="XM_056654171.1"/>
</dbReference>
<accession>A0A9W9FJN0</accession>
<evidence type="ECO:0000256" key="2">
    <source>
        <dbReference type="ARBA" id="ARBA00005975"/>
    </source>
</evidence>
<reference evidence="7" key="1">
    <citation type="submission" date="2022-11" db="EMBL/GenBank/DDBJ databases">
        <authorList>
            <person name="Petersen C."/>
        </authorList>
    </citation>
    <scope>NUCLEOTIDE SEQUENCE</scope>
    <source>
        <strain evidence="7">IBT 34128</strain>
    </source>
</reference>
<dbReference type="GO" id="GO:0008270">
    <property type="term" value="F:zinc ion binding"/>
    <property type="evidence" value="ECO:0007669"/>
    <property type="project" value="TreeGrafter"/>
</dbReference>
<evidence type="ECO:0000256" key="4">
    <source>
        <dbReference type="ARBA" id="ARBA00022833"/>
    </source>
</evidence>
<keyword evidence="5" id="KW-0472">Membrane</keyword>
<keyword evidence="3" id="KW-0479">Metal-binding</keyword>
<evidence type="ECO:0000313" key="7">
    <source>
        <dbReference type="EMBL" id="KAJ5101367.1"/>
    </source>
</evidence>
<evidence type="ECO:0000313" key="8">
    <source>
        <dbReference type="Proteomes" id="UP001141434"/>
    </source>
</evidence>
<evidence type="ECO:0000256" key="5">
    <source>
        <dbReference type="ARBA" id="ARBA00023136"/>
    </source>
</evidence>
<evidence type="ECO:0000256" key="3">
    <source>
        <dbReference type="ARBA" id="ARBA00022723"/>
    </source>
</evidence>
<proteinExistence type="inferred from homology"/>
<dbReference type="GO" id="GO:0016020">
    <property type="term" value="C:membrane"/>
    <property type="evidence" value="ECO:0007669"/>
    <property type="project" value="UniProtKB-SubCell"/>
</dbReference>
<evidence type="ECO:0000259" key="6">
    <source>
        <dbReference type="PROSITE" id="PS51837"/>
    </source>
</evidence>
<gene>
    <name evidence="7" type="ORF">NUU61_003589</name>
</gene>
<keyword evidence="4" id="KW-0862">Zinc</keyword>
<dbReference type="PROSITE" id="PS51837">
    <property type="entry name" value="LITAF"/>
    <property type="match status" value="1"/>
</dbReference>
<dbReference type="OrthoDB" id="5599753at2759"/>
<organism evidence="7 8">
    <name type="scientific">Penicillium alfredii</name>
    <dbReference type="NCBI Taxonomy" id="1506179"/>
    <lineage>
        <taxon>Eukaryota</taxon>
        <taxon>Fungi</taxon>
        <taxon>Dikarya</taxon>
        <taxon>Ascomycota</taxon>
        <taxon>Pezizomycotina</taxon>
        <taxon>Eurotiomycetes</taxon>
        <taxon>Eurotiomycetidae</taxon>
        <taxon>Eurotiales</taxon>
        <taxon>Aspergillaceae</taxon>
        <taxon>Penicillium</taxon>
    </lineage>
</organism>
<dbReference type="AlphaFoldDB" id="A0A9W9FJN0"/>
<comment type="caution">
    <text evidence="7">The sequence shown here is derived from an EMBL/GenBank/DDBJ whole genome shotgun (WGS) entry which is preliminary data.</text>
</comment>
<evidence type="ECO:0000256" key="1">
    <source>
        <dbReference type="ARBA" id="ARBA00004170"/>
    </source>
</evidence>
<dbReference type="SMART" id="SM00714">
    <property type="entry name" value="LITAF"/>
    <property type="match status" value="1"/>
</dbReference>
<comment type="similarity">
    <text evidence="2">Belongs to the CDIP1/LITAF family.</text>
</comment>
<keyword evidence="8" id="KW-1185">Reference proteome</keyword>
<protein>
    <recommendedName>
        <fullName evidence="6">LITAF domain-containing protein</fullName>
    </recommendedName>
</protein>
<dbReference type="GeneID" id="81393339"/>
<feature type="domain" description="LITAF" evidence="6">
    <location>
        <begin position="45"/>
        <end position="126"/>
    </location>
</feature>
<name>A0A9W9FJN0_9EURO</name>
<dbReference type="EMBL" id="JAPMSZ010000005">
    <property type="protein sequence ID" value="KAJ5101367.1"/>
    <property type="molecule type" value="Genomic_DNA"/>
</dbReference>
<reference evidence="7" key="2">
    <citation type="journal article" date="2023" name="IMA Fungus">
        <title>Comparative genomic study of the Penicillium genus elucidates a diverse pangenome and 15 lateral gene transfer events.</title>
        <authorList>
            <person name="Petersen C."/>
            <person name="Sorensen T."/>
            <person name="Nielsen M.R."/>
            <person name="Sondergaard T.E."/>
            <person name="Sorensen J.L."/>
            <person name="Fitzpatrick D.A."/>
            <person name="Frisvad J.C."/>
            <person name="Nielsen K.L."/>
        </authorList>
    </citation>
    <scope>NUCLEOTIDE SEQUENCE</scope>
    <source>
        <strain evidence="7">IBT 34128</strain>
    </source>
</reference>
<dbReference type="Pfam" id="PF10601">
    <property type="entry name" value="zf-LITAF-like"/>
    <property type="match status" value="1"/>
</dbReference>
<dbReference type="PANTHER" id="PTHR23292:SF6">
    <property type="entry name" value="FI16602P1-RELATED"/>
    <property type="match status" value="1"/>
</dbReference>
<dbReference type="InterPro" id="IPR006629">
    <property type="entry name" value="LITAF"/>
</dbReference>
<comment type="subcellular location">
    <subcellularLocation>
        <location evidence="1">Membrane</location>
        <topology evidence="1">Peripheral membrane protein</topology>
    </subcellularLocation>
</comment>
<sequence length="138" mass="15041">MAEKMNHVLAPEYTQPAPYTQDQIPMHAQQPQQFYQPQAAYAHPSGYANATPLQSIQKAPTPVDCPTCGQREMTRTEAVTGKTTHGWAAVLCCCACIGCLPYLMSSLKDVNHFCGKCGVMLATWHNSGRVEVIQAQSG</sequence>
<dbReference type="InterPro" id="IPR037519">
    <property type="entry name" value="LITAF_fam"/>
</dbReference>
<dbReference type="PANTHER" id="PTHR23292">
    <property type="entry name" value="LIPOPOLYSACCHARIDE-INDUCED TUMOR NECROSIS FACTOR-ALPHA FACTOR"/>
    <property type="match status" value="1"/>
</dbReference>
<dbReference type="Proteomes" id="UP001141434">
    <property type="component" value="Unassembled WGS sequence"/>
</dbReference>